<proteinExistence type="predicted"/>
<evidence type="ECO:0000256" key="1">
    <source>
        <dbReference type="ARBA" id="ARBA00023002"/>
    </source>
</evidence>
<feature type="domain" description="Flavin reductase like" evidence="3">
    <location>
        <begin position="87"/>
        <end position="259"/>
    </location>
</feature>
<dbReference type="PANTHER" id="PTHR30466:SF1">
    <property type="entry name" value="FMN REDUCTASE (NADH) RUTF"/>
    <property type="match status" value="1"/>
</dbReference>
<keyword evidence="5" id="KW-1185">Reference proteome</keyword>
<dbReference type="EMBL" id="JAHCVI010000002">
    <property type="protein sequence ID" value="KAG7289425.1"/>
    <property type="molecule type" value="Genomic_DNA"/>
</dbReference>
<gene>
    <name evidence="4" type="ORF">NEMBOFW57_005796</name>
</gene>
<comment type="caution">
    <text evidence="4">The sequence shown here is derived from an EMBL/GenBank/DDBJ whole genome shotgun (WGS) entry which is preliminary data.</text>
</comment>
<dbReference type="Gene3D" id="2.30.110.10">
    <property type="entry name" value="Electron Transport, Fmn-binding Protein, Chain A"/>
    <property type="match status" value="1"/>
</dbReference>
<dbReference type="GO" id="GO:0042602">
    <property type="term" value="F:riboflavin reductase (NADPH) activity"/>
    <property type="evidence" value="ECO:0007669"/>
    <property type="project" value="TreeGrafter"/>
</dbReference>
<dbReference type="PANTHER" id="PTHR30466">
    <property type="entry name" value="FLAVIN REDUCTASE"/>
    <property type="match status" value="1"/>
</dbReference>
<dbReference type="Proteomes" id="UP001197093">
    <property type="component" value="Unassembled WGS sequence"/>
</dbReference>
<evidence type="ECO:0000313" key="4">
    <source>
        <dbReference type="EMBL" id="KAG7289425.1"/>
    </source>
</evidence>
<dbReference type="GO" id="GO:0010181">
    <property type="term" value="F:FMN binding"/>
    <property type="evidence" value="ECO:0007669"/>
    <property type="project" value="InterPro"/>
</dbReference>
<sequence length="271" mass="29165">MSSRRVLVGWAAERALPSSLVLRRNHGSALASAVMRPQPSRLLSKGISHSQPATLPPRPSPPPSIHPHSSSTTPPSVPLPEQFRTVMRLLTHPVVVCTATDPATATPRAMTMSSFTSLALRPTPVVSFNIAVPSRTFDAVAASRAFNIHVLADDASGALVADWFAGGNAEGREVFERLVQTGGLEGVSLAAEAPFLEGDGVLYVLRCRLLDDVPGKGLVRVRDHVIVVGEVLEIVEGVGAEREQEERFGLLYADRRYRQLGDCITPGERKE</sequence>
<evidence type="ECO:0000313" key="5">
    <source>
        <dbReference type="Proteomes" id="UP001197093"/>
    </source>
</evidence>
<dbReference type="InterPro" id="IPR050268">
    <property type="entry name" value="NADH-dep_flavin_reductase"/>
</dbReference>
<dbReference type="InterPro" id="IPR002563">
    <property type="entry name" value="Flavin_Rdtase-like_dom"/>
</dbReference>
<evidence type="ECO:0000259" key="3">
    <source>
        <dbReference type="SMART" id="SM00903"/>
    </source>
</evidence>
<reference evidence="4" key="1">
    <citation type="submission" date="2023-02" db="EMBL/GenBank/DDBJ databases">
        <authorList>
            <person name="Palmer J.M."/>
        </authorList>
    </citation>
    <scope>NUCLEOTIDE SEQUENCE</scope>
    <source>
        <strain evidence="4">FW57</strain>
    </source>
</reference>
<feature type="compositionally biased region" description="Pro residues" evidence="2">
    <location>
        <begin position="54"/>
        <end position="65"/>
    </location>
</feature>
<organism evidence="4 5">
    <name type="scientific">Staphylotrichum longicolle</name>
    <dbReference type="NCBI Taxonomy" id="669026"/>
    <lineage>
        <taxon>Eukaryota</taxon>
        <taxon>Fungi</taxon>
        <taxon>Dikarya</taxon>
        <taxon>Ascomycota</taxon>
        <taxon>Pezizomycotina</taxon>
        <taxon>Sordariomycetes</taxon>
        <taxon>Sordariomycetidae</taxon>
        <taxon>Sordariales</taxon>
        <taxon>Chaetomiaceae</taxon>
        <taxon>Staphylotrichum</taxon>
    </lineage>
</organism>
<name>A0AAD4I0M3_9PEZI</name>
<protein>
    <recommendedName>
        <fullName evidence="3">Flavin reductase like domain-containing protein</fullName>
    </recommendedName>
</protein>
<feature type="region of interest" description="Disordered" evidence="2">
    <location>
        <begin position="43"/>
        <end position="79"/>
    </location>
</feature>
<keyword evidence="1" id="KW-0560">Oxidoreductase</keyword>
<dbReference type="SMART" id="SM00903">
    <property type="entry name" value="Flavin_Reduct"/>
    <property type="match status" value="1"/>
</dbReference>
<dbReference type="SUPFAM" id="SSF50475">
    <property type="entry name" value="FMN-binding split barrel"/>
    <property type="match status" value="1"/>
</dbReference>
<accession>A0AAD4I0M3</accession>
<evidence type="ECO:0000256" key="2">
    <source>
        <dbReference type="SAM" id="MobiDB-lite"/>
    </source>
</evidence>
<dbReference type="Pfam" id="PF01613">
    <property type="entry name" value="Flavin_Reduct"/>
    <property type="match status" value="1"/>
</dbReference>
<dbReference type="AlphaFoldDB" id="A0AAD4I0M3"/>
<dbReference type="InterPro" id="IPR012349">
    <property type="entry name" value="Split_barrel_FMN-bd"/>
</dbReference>